<feature type="region of interest" description="Disordered" evidence="17">
    <location>
        <begin position="714"/>
        <end position="904"/>
    </location>
</feature>
<evidence type="ECO:0000256" key="6">
    <source>
        <dbReference type="ARBA" id="ARBA00022786"/>
    </source>
</evidence>
<dbReference type="InterPro" id="IPR017907">
    <property type="entry name" value="Znf_RING_CS"/>
</dbReference>
<proteinExistence type="predicted"/>
<keyword evidence="6" id="KW-0833">Ubl conjugation pathway</keyword>
<sequence length="1114" mass="125035">MKPRGERRRKPATRSRGAPSHRRVQPHRAAAAAPVMLAAAEELAVGSSFSSKAGSRKNVPADASPDSKCPICLDRFENVSYLDRCLHRFCFRCIQEWSKNKAECPLCKQPFYSIFHSVQAEDNFQEFVLRPSENGSFGSPDGHRFRYRSTLTRERRNLLNSRRNISRTVSPPDNGILFEGLAGQPPVQRNDGLHVMIRRLASRRQASAEGRSMRQIQEQDIIHFRRALYRSGIRVRSIQDGGRFRDISSEFYRRNPACLHRLVPWLKRELTVLFGAHGSLVNIVQHIIMSNVTRYDLESQAFAEDLRPFLLHRTDHFLHELISFARCPYNMEAYDQHSNYDCPAPSYEEGSHSDSTVITISPDEAAAVELDVNSADLGVGQAPWDDETPGPSYSTMELGPTTVSSLSISSVSSDEETTADVAANQEEVKTDPGVPGEKGSLVAVDDCLIVGYLKPLAERTPELVELSSDSEASLYEMKSEATKKPEHTQFLFSDDSDTSLSSSQSSLTSKDTADKKMKNKGKSLPLTNNIILKKNKIDSRRIDDFLSSLSKRDKGRSPGNHEPQRNLVTSRSSESLSHSSHGREHRHQRKHHSKERLRSRSSRSRERKKDRGQKSRDRSLSMRSQTVSITSGSSISRNGGSSRSRSRDRPRSRSRDHDYHYPQENYRSSYQWEYTYYSRNRDRGGYEESYRSSRGQYHMLSPDYMLKSYTERKNNWSHKSHSQSGHHQSERHRSRSRSSSRPRTMTSGMDWSRSEKPGGKRKYKTRHLENQDGEANQQDVLQVHGKENCPQKTAPSRYSSNYRNDEDLAKHSNETKHKRRKKTRSPSIEIVYEGKATDPSKHRKKKKKKHKKKRRRHHVARSANSSPVVITIDSDGDQGPKLQKECNRENACTTSTPTKVDSSTTTSMIMGQSQDIYESLDEIDLVGTDDDALDKDCDNTTSSGHLDAATGILDDFHFDESSNDQPLGAMEESDSTQSNKSVLAAFASSAETLQAGPFDSPRAPSLVSPRLPFPTSPVTPVSNSPRSPTLPETTVSNFHSALFLASPHLPAPASPHLPASPHPPAPASPHLPAPASPLTSPYEGNPAEGPPLTPPFPKTLMDTTCLFDHSPEKT</sequence>
<evidence type="ECO:0000256" key="17">
    <source>
        <dbReference type="SAM" id="MobiDB-lite"/>
    </source>
</evidence>
<dbReference type="PROSITE" id="PS00518">
    <property type="entry name" value="ZF_RING_1"/>
    <property type="match status" value="1"/>
</dbReference>
<dbReference type="GO" id="GO:0008630">
    <property type="term" value="P:intrinsic apoptotic signaling pathway in response to DNA damage"/>
    <property type="evidence" value="ECO:0007669"/>
    <property type="project" value="UniProtKB-ARBA"/>
</dbReference>
<evidence type="ECO:0000256" key="3">
    <source>
        <dbReference type="ARBA" id="ARBA00022679"/>
    </source>
</evidence>
<evidence type="ECO:0000259" key="18">
    <source>
        <dbReference type="PROSITE" id="PS50089"/>
    </source>
</evidence>
<dbReference type="SMART" id="SM00184">
    <property type="entry name" value="RING"/>
    <property type="match status" value="1"/>
</dbReference>
<evidence type="ECO:0000256" key="9">
    <source>
        <dbReference type="ARBA" id="ARBA00023163"/>
    </source>
</evidence>
<evidence type="ECO:0000256" key="5">
    <source>
        <dbReference type="ARBA" id="ARBA00022771"/>
    </source>
</evidence>
<accession>A0AAV7WW17</accession>
<comment type="catalytic activity">
    <reaction evidence="1">
        <text>S-ubiquitinyl-[E2 ubiquitin-conjugating enzyme]-L-cysteine + [acceptor protein]-L-lysine = [E2 ubiquitin-conjugating enzyme]-L-cysteine + N(6)-ubiquitinyl-[acceptor protein]-L-lysine.</text>
        <dbReference type="EC" id="2.3.2.27"/>
    </reaction>
</comment>
<keyword evidence="5 16" id="KW-0863">Zinc-finger</keyword>
<evidence type="ECO:0000313" key="20">
    <source>
        <dbReference type="Proteomes" id="UP001066276"/>
    </source>
</evidence>
<feature type="region of interest" description="Disordered" evidence="17">
    <location>
        <begin position="548"/>
        <end position="662"/>
    </location>
</feature>
<dbReference type="Pfam" id="PF26084">
    <property type="entry name" value="PWI_Topors"/>
    <property type="match status" value="1"/>
</dbReference>
<reference evidence="19" key="1">
    <citation type="journal article" date="2022" name="bioRxiv">
        <title>Sequencing and chromosome-scale assembly of the giantPleurodeles waltlgenome.</title>
        <authorList>
            <person name="Brown T."/>
            <person name="Elewa A."/>
            <person name="Iarovenko S."/>
            <person name="Subramanian E."/>
            <person name="Araus A.J."/>
            <person name="Petzold A."/>
            <person name="Susuki M."/>
            <person name="Suzuki K.-i.T."/>
            <person name="Hayashi T."/>
            <person name="Toyoda A."/>
            <person name="Oliveira C."/>
            <person name="Osipova E."/>
            <person name="Leigh N.D."/>
            <person name="Simon A."/>
            <person name="Yun M.H."/>
        </authorList>
    </citation>
    <scope>NUCLEOTIDE SEQUENCE</scope>
    <source>
        <strain evidence="19">20211129_DDA</strain>
        <tissue evidence="19">Liver</tissue>
    </source>
</reference>
<feature type="compositionally biased region" description="Basic and acidic residues" evidence="17">
    <location>
        <begin position="477"/>
        <end position="487"/>
    </location>
</feature>
<evidence type="ECO:0000256" key="8">
    <source>
        <dbReference type="ARBA" id="ARBA00023015"/>
    </source>
</evidence>
<feature type="compositionally biased region" description="Pro residues" evidence="17">
    <location>
        <begin position="1052"/>
        <end position="1075"/>
    </location>
</feature>
<evidence type="ECO:0000256" key="1">
    <source>
        <dbReference type="ARBA" id="ARBA00000900"/>
    </source>
</evidence>
<evidence type="ECO:0000256" key="15">
    <source>
        <dbReference type="ARBA" id="ARBA00082108"/>
    </source>
</evidence>
<dbReference type="Pfam" id="PF00097">
    <property type="entry name" value="zf-C3HC4"/>
    <property type="match status" value="1"/>
</dbReference>
<dbReference type="InterPro" id="IPR013083">
    <property type="entry name" value="Znf_RING/FYVE/PHD"/>
</dbReference>
<feature type="compositionally biased region" description="Basic residues" evidence="17">
    <location>
        <begin position="729"/>
        <end position="740"/>
    </location>
</feature>
<organism evidence="19 20">
    <name type="scientific">Pleurodeles waltl</name>
    <name type="common">Iberian ribbed newt</name>
    <dbReference type="NCBI Taxonomy" id="8319"/>
    <lineage>
        <taxon>Eukaryota</taxon>
        <taxon>Metazoa</taxon>
        <taxon>Chordata</taxon>
        <taxon>Craniata</taxon>
        <taxon>Vertebrata</taxon>
        <taxon>Euteleostomi</taxon>
        <taxon>Amphibia</taxon>
        <taxon>Batrachia</taxon>
        <taxon>Caudata</taxon>
        <taxon>Salamandroidea</taxon>
        <taxon>Salamandridae</taxon>
        <taxon>Pleurodelinae</taxon>
        <taxon>Pleurodeles</taxon>
    </lineage>
</organism>
<dbReference type="SUPFAM" id="SSF57850">
    <property type="entry name" value="RING/U-box"/>
    <property type="match status" value="1"/>
</dbReference>
<dbReference type="GO" id="GO:0061630">
    <property type="term" value="F:ubiquitin protein ligase activity"/>
    <property type="evidence" value="ECO:0007669"/>
    <property type="project" value="UniProtKB-EC"/>
</dbReference>
<dbReference type="EC" id="2.3.2.27" evidence="2"/>
<feature type="compositionally biased region" description="Low complexity" evidence="17">
    <location>
        <begin position="570"/>
        <end position="579"/>
    </location>
</feature>
<feature type="compositionally biased region" description="Low complexity" evidence="17">
    <location>
        <begin position="1018"/>
        <end position="1029"/>
    </location>
</feature>
<evidence type="ECO:0000256" key="13">
    <source>
        <dbReference type="ARBA" id="ARBA00079040"/>
    </source>
</evidence>
<feature type="compositionally biased region" description="Basic and acidic residues" evidence="17">
    <location>
        <begin position="645"/>
        <end position="661"/>
    </location>
</feature>
<dbReference type="InterPro" id="IPR018957">
    <property type="entry name" value="Znf_C3HC4_RING-type"/>
</dbReference>
<feature type="domain" description="RING-type" evidence="18">
    <location>
        <begin position="69"/>
        <end position="108"/>
    </location>
</feature>
<evidence type="ECO:0000256" key="14">
    <source>
        <dbReference type="ARBA" id="ARBA00079184"/>
    </source>
</evidence>
<evidence type="ECO:0000256" key="10">
    <source>
        <dbReference type="ARBA" id="ARBA00071236"/>
    </source>
</evidence>
<feature type="compositionally biased region" description="Basic residues" evidence="17">
    <location>
        <begin position="1"/>
        <end position="26"/>
    </location>
</feature>
<dbReference type="EMBL" id="JANPWB010000001">
    <property type="protein sequence ID" value="KAJ1218332.1"/>
    <property type="molecule type" value="Genomic_DNA"/>
</dbReference>
<evidence type="ECO:0000313" key="19">
    <source>
        <dbReference type="EMBL" id="KAJ1218332.1"/>
    </source>
</evidence>
<keyword evidence="3" id="KW-0808">Transferase</keyword>
<feature type="compositionally biased region" description="Polar residues" evidence="17">
    <location>
        <begin position="890"/>
        <end position="904"/>
    </location>
</feature>
<feature type="compositionally biased region" description="Low complexity" evidence="17">
    <location>
        <begin position="488"/>
        <end position="509"/>
    </location>
</feature>
<feature type="compositionally biased region" description="Low complexity" evidence="17">
    <location>
        <begin position="623"/>
        <end position="643"/>
    </location>
</feature>
<evidence type="ECO:0000256" key="4">
    <source>
        <dbReference type="ARBA" id="ARBA00022723"/>
    </source>
</evidence>
<dbReference type="PANTHER" id="PTHR46077">
    <property type="entry name" value="E3 UBIQUITIN-PROTEIN LIGASE TOPORS"/>
    <property type="match status" value="1"/>
</dbReference>
<feature type="region of interest" description="Disordered" evidence="17">
    <location>
        <begin position="1"/>
        <end position="30"/>
    </location>
</feature>
<evidence type="ECO:0000256" key="16">
    <source>
        <dbReference type="PROSITE-ProRule" id="PRU00175"/>
    </source>
</evidence>
<dbReference type="Gene3D" id="3.30.40.10">
    <property type="entry name" value="Zinc/RING finger domain, C3HC4 (zinc finger)"/>
    <property type="match status" value="1"/>
</dbReference>
<dbReference type="FunFam" id="3.30.40.10:FF:000136">
    <property type="entry name" value="E3 ubiquitin-protein ligase Topors"/>
    <property type="match status" value="1"/>
</dbReference>
<evidence type="ECO:0000256" key="7">
    <source>
        <dbReference type="ARBA" id="ARBA00022833"/>
    </source>
</evidence>
<dbReference type="InterPro" id="IPR001841">
    <property type="entry name" value="Znf_RING"/>
</dbReference>
<protein>
    <recommendedName>
        <fullName evidence="10">E3 ubiquitin-protein ligase Topors</fullName>
        <ecNumber evidence="2">2.3.2.27</ecNumber>
    </recommendedName>
    <alternativeName>
        <fullName evidence="11">RING-type E3 ubiquitin transferase Topors</fullName>
    </alternativeName>
    <alternativeName>
        <fullName evidence="13">SUMO1-protein E3 ligase Topors</fullName>
    </alternativeName>
    <alternativeName>
        <fullName evidence="12">Topoisomerase I-binding RING finger protein</fullName>
    </alternativeName>
    <alternativeName>
        <fullName evidence="14">Topoisomerase I-binding arginine/serine-rich protein</fullName>
    </alternativeName>
    <alternativeName>
        <fullName evidence="15">Tumor suppressor p53-binding protein 3</fullName>
    </alternativeName>
</protein>
<dbReference type="AlphaFoldDB" id="A0AAV7WW17"/>
<feature type="compositionally biased region" description="Pro residues" evidence="17">
    <location>
        <begin position="1088"/>
        <end position="1097"/>
    </location>
</feature>
<dbReference type="GO" id="GO:0008270">
    <property type="term" value="F:zinc ion binding"/>
    <property type="evidence" value="ECO:0007669"/>
    <property type="project" value="UniProtKB-KW"/>
</dbReference>
<dbReference type="InterPro" id="IPR058745">
    <property type="entry name" value="PWI_Topors"/>
</dbReference>
<dbReference type="Proteomes" id="UP001066276">
    <property type="component" value="Chromosome 1_1"/>
</dbReference>
<evidence type="ECO:0000256" key="2">
    <source>
        <dbReference type="ARBA" id="ARBA00012483"/>
    </source>
</evidence>
<dbReference type="GO" id="GO:0006513">
    <property type="term" value="P:protein monoubiquitination"/>
    <property type="evidence" value="ECO:0007669"/>
    <property type="project" value="TreeGrafter"/>
</dbReference>
<dbReference type="InterPro" id="IPR058746">
    <property type="entry name" value="Znf_RING-type_Topors"/>
</dbReference>
<dbReference type="PROSITE" id="PS50089">
    <property type="entry name" value="ZF_RING_2"/>
    <property type="match status" value="1"/>
</dbReference>
<evidence type="ECO:0000256" key="12">
    <source>
        <dbReference type="ARBA" id="ARBA00076940"/>
    </source>
</evidence>
<feature type="region of interest" description="Disordered" evidence="17">
    <location>
        <begin position="957"/>
        <end position="980"/>
    </location>
</feature>
<keyword evidence="20" id="KW-1185">Reference proteome</keyword>
<dbReference type="PANTHER" id="PTHR46077:SF1">
    <property type="entry name" value="TOP1 BINDING ARGININE_SERINE RICH PROTEIN, E3 UBIQUITIN LIGASE"/>
    <property type="match status" value="1"/>
</dbReference>
<feature type="compositionally biased region" description="Basic residues" evidence="17">
    <location>
        <begin position="583"/>
        <end position="602"/>
    </location>
</feature>
<feature type="region of interest" description="Disordered" evidence="17">
    <location>
        <begin position="1052"/>
        <end position="1114"/>
    </location>
</feature>
<keyword evidence="7" id="KW-0862">Zinc</keyword>
<keyword evidence="9" id="KW-0804">Transcription</keyword>
<feature type="region of interest" description="Disordered" evidence="17">
    <location>
        <begin position="477"/>
        <end position="522"/>
    </location>
</feature>
<feature type="compositionally biased region" description="Basic and acidic residues" evidence="17">
    <location>
        <begin position="603"/>
        <end position="620"/>
    </location>
</feature>
<feature type="region of interest" description="Disordered" evidence="17">
    <location>
        <begin position="994"/>
        <end position="1033"/>
    </location>
</feature>
<evidence type="ECO:0000256" key="11">
    <source>
        <dbReference type="ARBA" id="ARBA00076856"/>
    </source>
</evidence>
<dbReference type="GO" id="GO:0032391">
    <property type="term" value="C:photoreceptor connecting cilium"/>
    <property type="evidence" value="ECO:0007669"/>
    <property type="project" value="UniProtKB-ARBA"/>
</dbReference>
<feature type="compositionally biased region" description="Basic and acidic residues" evidence="17">
    <location>
        <begin position="803"/>
        <end position="815"/>
    </location>
</feature>
<comment type="caution">
    <text evidence="19">The sequence shown here is derived from an EMBL/GenBank/DDBJ whole genome shotgun (WGS) entry which is preliminary data.</text>
</comment>
<gene>
    <name evidence="19" type="ORF">NDU88_005913</name>
</gene>
<name>A0AAV7WW17_PLEWA</name>
<feature type="compositionally biased region" description="Polar residues" evidence="17">
    <location>
        <begin position="790"/>
        <end position="802"/>
    </location>
</feature>
<dbReference type="CDD" id="cd16574">
    <property type="entry name" value="RING-HC_Topors"/>
    <property type="match status" value="1"/>
</dbReference>
<feature type="compositionally biased region" description="Basic residues" evidence="17">
    <location>
        <begin position="841"/>
        <end position="860"/>
    </location>
</feature>
<dbReference type="GO" id="GO:0000209">
    <property type="term" value="P:protein polyubiquitination"/>
    <property type="evidence" value="ECO:0007669"/>
    <property type="project" value="TreeGrafter"/>
</dbReference>
<keyword evidence="8" id="KW-0805">Transcription regulation</keyword>
<keyword evidence="4" id="KW-0479">Metal-binding</keyword>